<dbReference type="PROSITE" id="PS51390">
    <property type="entry name" value="WAP"/>
    <property type="match status" value="2"/>
</dbReference>
<dbReference type="Proteomes" id="UP000694380">
    <property type="component" value="Unplaced"/>
</dbReference>
<evidence type="ECO:0000259" key="3">
    <source>
        <dbReference type="PROSITE" id="PS51390"/>
    </source>
</evidence>
<dbReference type="InterPro" id="IPR008197">
    <property type="entry name" value="WAP_dom"/>
</dbReference>
<dbReference type="OMA" id="CAKYYCH"/>
<dbReference type="Gene3D" id="4.10.75.10">
    <property type="entry name" value="Elafin-like"/>
    <property type="match status" value="2"/>
</dbReference>
<evidence type="ECO:0000313" key="4">
    <source>
        <dbReference type="Ensembl" id="ENSCPBP00000039637.1"/>
    </source>
</evidence>
<reference evidence="4" key="2">
    <citation type="submission" date="2025-09" db="UniProtKB">
        <authorList>
            <consortium name="Ensembl"/>
        </authorList>
    </citation>
    <scope>IDENTIFICATION</scope>
</reference>
<dbReference type="GO" id="GO:0045087">
    <property type="term" value="P:innate immune response"/>
    <property type="evidence" value="ECO:0007669"/>
    <property type="project" value="TreeGrafter"/>
</dbReference>
<dbReference type="AlphaFoldDB" id="A0A8C3PFQ0"/>
<name>A0A8C3PFQ0_CHRPI</name>
<dbReference type="SUPFAM" id="SSF57256">
    <property type="entry name" value="Elafin-like"/>
    <property type="match status" value="2"/>
</dbReference>
<dbReference type="PANTHER" id="PTHR19441:SF30">
    <property type="entry name" value="ELAFIN"/>
    <property type="match status" value="1"/>
</dbReference>
<keyword evidence="5" id="KW-1185">Reference proteome</keyword>
<organism evidence="4 5">
    <name type="scientific">Chrysemys picta bellii</name>
    <name type="common">Western painted turtle</name>
    <name type="synonym">Emys bellii</name>
    <dbReference type="NCBI Taxonomy" id="8478"/>
    <lineage>
        <taxon>Eukaryota</taxon>
        <taxon>Metazoa</taxon>
        <taxon>Chordata</taxon>
        <taxon>Craniata</taxon>
        <taxon>Vertebrata</taxon>
        <taxon>Euteleostomi</taxon>
        <taxon>Archelosauria</taxon>
        <taxon>Testudinata</taxon>
        <taxon>Testudines</taxon>
        <taxon>Cryptodira</taxon>
        <taxon>Durocryptodira</taxon>
        <taxon>Testudinoidea</taxon>
        <taxon>Emydidae</taxon>
        <taxon>Chrysemys</taxon>
    </lineage>
</organism>
<dbReference type="SMART" id="SM00217">
    <property type="entry name" value="WAP"/>
    <property type="match status" value="2"/>
</dbReference>
<feature type="domain" description="WAP" evidence="3">
    <location>
        <begin position="90"/>
        <end position="135"/>
    </location>
</feature>
<evidence type="ECO:0000313" key="5">
    <source>
        <dbReference type="Proteomes" id="UP000694380"/>
    </source>
</evidence>
<feature type="domain" description="WAP" evidence="3">
    <location>
        <begin position="39"/>
        <end position="87"/>
    </location>
</feature>
<proteinExistence type="predicted"/>
<dbReference type="InterPro" id="IPR050514">
    <property type="entry name" value="WAP_four-disulfide_core"/>
</dbReference>
<dbReference type="CDD" id="cd00199">
    <property type="entry name" value="WAP"/>
    <property type="match status" value="2"/>
</dbReference>
<dbReference type="Pfam" id="PF00095">
    <property type="entry name" value="WAP"/>
    <property type="match status" value="2"/>
</dbReference>
<dbReference type="InterPro" id="IPR036645">
    <property type="entry name" value="Elafin-like_sf"/>
</dbReference>
<accession>A0A8C3PFQ0</accession>
<evidence type="ECO:0000256" key="1">
    <source>
        <dbReference type="ARBA" id="ARBA00022729"/>
    </source>
</evidence>
<dbReference type="GO" id="GO:0019731">
    <property type="term" value="P:antibacterial humoral response"/>
    <property type="evidence" value="ECO:0007669"/>
    <property type="project" value="TreeGrafter"/>
</dbReference>
<sequence length="163" mass="17688">MQTVPAKLPCNLPRSILPLSIQRTHQKHFHFVTSGQSQYSVKPGVCPARGPGASGEPCLSPCAQDSDCRGTAKCCPLGCGRTCLAPQKGKPGFCPVRNGLYFSYDCDARCQGDGECPGAQKCCLRGCDHECLAPSEGRRWFRLHLGKAGGRLWPPSRAVRRWS</sequence>
<dbReference type="GO" id="GO:0004867">
    <property type="term" value="F:serine-type endopeptidase inhibitor activity"/>
    <property type="evidence" value="ECO:0007669"/>
    <property type="project" value="TreeGrafter"/>
</dbReference>
<dbReference type="GO" id="GO:0005615">
    <property type="term" value="C:extracellular space"/>
    <property type="evidence" value="ECO:0007669"/>
    <property type="project" value="TreeGrafter"/>
</dbReference>
<dbReference type="PANTHER" id="PTHR19441">
    <property type="entry name" value="WHEY ACDIC PROTEIN WAP"/>
    <property type="match status" value="1"/>
</dbReference>
<dbReference type="Ensembl" id="ENSCPBT00000046460.1">
    <property type="protein sequence ID" value="ENSCPBP00000039637.1"/>
    <property type="gene ID" value="ENSCPBG00000027295.1"/>
</dbReference>
<dbReference type="GeneTree" id="ENSGT01040000242564"/>
<keyword evidence="1" id="KW-0732">Signal</keyword>
<keyword evidence="2" id="KW-1015">Disulfide bond</keyword>
<dbReference type="PRINTS" id="PR00003">
    <property type="entry name" value="4DISULPHCORE"/>
</dbReference>
<reference evidence="4" key="1">
    <citation type="submission" date="2025-08" db="UniProtKB">
        <authorList>
            <consortium name="Ensembl"/>
        </authorList>
    </citation>
    <scope>IDENTIFICATION</scope>
</reference>
<evidence type="ECO:0000256" key="2">
    <source>
        <dbReference type="ARBA" id="ARBA00023157"/>
    </source>
</evidence>
<protein>
    <recommendedName>
        <fullName evidence="3">WAP domain-containing protein</fullName>
    </recommendedName>
</protein>